<feature type="compositionally biased region" description="Pro residues" evidence="5">
    <location>
        <begin position="1"/>
        <end position="15"/>
    </location>
</feature>
<proteinExistence type="predicted"/>
<dbReference type="OrthoDB" id="273070at2759"/>
<feature type="region of interest" description="Disordered" evidence="5">
    <location>
        <begin position="345"/>
        <end position="378"/>
    </location>
</feature>
<accession>A0A8H7A9G6</accession>
<dbReference type="PROSITE" id="PS50103">
    <property type="entry name" value="ZF_C3H1"/>
    <property type="match status" value="1"/>
</dbReference>
<feature type="compositionally biased region" description="Basic and acidic residues" evidence="5">
    <location>
        <begin position="293"/>
        <end position="312"/>
    </location>
</feature>
<dbReference type="Pfam" id="PF10453">
    <property type="entry name" value="NUFIP1"/>
    <property type="match status" value="1"/>
</dbReference>
<feature type="compositionally biased region" description="Polar residues" evidence="5">
    <location>
        <begin position="92"/>
        <end position="113"/>
    </location>
</feature>
<feature type="region of interest" description="Disordered" evidence="5">
    <location>
        <begin position="507"/>
        <end position="542"/>
    </location>
</feature>
<dbReference type="InterPro" id="IPR019496">
    <property type="entry name" value="NUFIP1_cons_dom"/>
</dbReference>
<feature type="compositionally biased region" description="Basic and acidic residues" evidence="5">
    <location>
        <begin position="241"/>
        <end position="282"/>
    </location>
</feature>
<evidence type="ECO:0000256" key="2">
    <source>
        <dbReference type="ARBA" id="ARBA00022771"/>
    </source>
</evidence>
<evidence type="ECO:0000259" key="6">
    <source>
        <dbReference type="PROSITE" id="PS50103"/>
    </source>
</evidence>
<dbReference type="Pfam" id="PF25585">
    <property type="entry name" value="zf-CCCH_DUS3L"/>
    <property type="match status" value="1"/>
</dbReference>
<feature type="compositionally biased region" description="Basic and acidic residues" evidence="5">
    <location>
        <begin position="40"/>
        <end position="52"/>
    </location>
</feature>
<comment type="caution">
    <text evidence="7">The sequence shown here is derived from an EMBL/GenBank/DDBJ whole genome shotgun (WGS) entry which is preliminary data.</text>
</comment>
<protein>
    <recommendedName>
        <fullName evidence="6">C3H1-type domain-containing protein</fullName>
    </recommendedName>
</protein>
<evidence type="ECO:0000256" key="1">
    <source>
        <dbReference type="ARBA" id="ARBA00022723"/>
    </source>
</evidence>
<keyword evidence="1 4" id="KW-0479">Metal-binding</keyword>
<dbReference type="PANTHER" id="PTHR13309:SF0">
    <property type="entry name" value="FMR1-INTERACTING PROTEIN NUFIP1"/>
    <property type="match status" value="1"/>
</dbReference>
<feature type="compositionally biased region" description="Gly residues" evidence="5">
    <location>
        <begin position="58"/>
        <end position="76"/>
    </location>
</feature>
<dbReference type="EMBL" id="JAACFV010000179">
    <property type="protein sequence ID" value="KAF7503419.1"/>
    <property type="molecule type" value="Genomic_DNA"/>
</dbReference>
<feature type="region of interest" description="Disordered" evidence="5">
    <location>
        <begin position="398"/>
        <end position="491"/>
    </location>
</feature>
<name>A0A8H7A9G6_9EURO</name>
<evidence type="ECO:0000256" key="4">
    <source>
        <dbReference type="PROSITE-ProRule" id="PRU00723"/>
    </source>
</evidence>
<evidence type="ECO:0000313" key="8">
    <source>
        <dbReference type="Proteomes" id="UP000606974"/>
    </source>
</evidence>
<feature type="compositionally biased region" description="Acidic residues" evidence="5">
    <location>
        <begin position="407"/>
        <end position="417"/>
    </location>
</feature>
<dbReference type="InterPro" id="IPR036855">
    <property type="entry name" value="Znf_CCCH_sf"/>
</dbReference>
<organism evidence="7 8">
    <name type="scientific">Endocarpon pusillum</name>
    <dbReference type="NCBI Taxonomy" id="364733"/>
    <lineage>
        <taxon>Eukaryota</taxon>
        <taxon>Fungi</taxon>
        <taxon>Dikarya</taxon>
        <taxon>Ascomycota</taxon>
        <taxon>Pezizomycotina</taxon>
        <taxon>Eurotiomycetes</taxon>
        <taxon>Chaetothyriomycetidae</taxon>
        <taxon>Verrucariales</taxon>
        <taxon>Verrucariaceae</taxon>
        <taxon>Endocarpon</taxon>
    </lineage>
</organism>
<feature type="compositionally biased region" description="Acidic residues" evidence="5">
    <location>
        <begin position="441"/>
        <end position="451"/>
    </location>
</feature>
<dbReference type="GO" id="GO:0003723">
    <property type="term" value="F:RNA binding"/>
    <property type="evidence" value="ECO:0007669"/>
    <property type="project" value="InterPro"/>
</dbReference>
<dbReference type="GO" id="GO:0005634">
    <property type="term" value="C:nucleus"/>
    <property type="evidence" value="ECO:0007669"/>
    <property type="project" value="TreeGrafter"/>
</dbReference>
<sequence>MAQPFTFPPPPPPPSRNDSQPPSTLAGSNYASYRGSTGRGRRDSSVRGRARGDASTGRGYGGRGPGFRGAYGGSHGTGSFDPNINGYKKNFSHPQNPSQDAQFLPQSFQTPNYGQKRPYSAAFNKPATSLLRPQAAPAVPSFGGDILAQPASRSTPLSTPEKKPRKHNQLGLTPASQDHESSSDDDEEAKLASNIASGAQFNSKVLRFEYKGRTATLQSPADIAAWIAERKKNFPTAARAEAAKKEAEQKKRKWEESKKERAEAQRLQKLEKDKIQQEELRKRALKSMGSKKAKNEEDSHDLTTKNHVENEVRKAALKTEKLKRKLQKVQRDARKAEDALARLQQGRVTIEELGSPDVGDGTVAILPSDAPGQNADPSNRILELKVALLKDEDDILAASSDSSLSDVDADSSEDDDATSSSGSDSDLDPNHYPASAIDSISEPESDSDSAPEELTSKRTAPDRIPPPTRINTSSRSSNAAPDEKKQPRNACRNMIRLGRCQFGSRCRYSHDLGGRRPQGDEQKIGRKAIERTDREKGSGKTGRKGLYQILVEKELEEERRAVLEVIMDMGEKGMLEEPRPEEAEETQA</sequence>
<feature type="region of interest" description="Disordered" evidence="5">
    <location>
        <begin position="236"/>
        <end position="312"/>
    </location>
</feature>
<dbReference type="InterPro" id="IPR039136">
    <property type="entry name" value="NUFIP1-like"/>
</dbReference>
<dbReference type="InterPro" id="IPR000571">
    <property type="entry name" value="Znf_CCCH"/>
</dbReference>
<gene>
    <name evidence="7" type="ORF">GJ744_003749</name>
</gene>
<dbReference type="PANTHER" id="PTHR13309">
    <property type="entry name" value="NUCLEAR FRAGILE X MENTAL RETARDATION PROTEIN INTERACTING PROTEIN 1"/>
    <property type="match status" value="1"/>
</dbReference>
<evidence type="ECO:0000313" key="7">
    <source>
        <dbReference type="EMBL" id="KAF7503419.1"/>
    </source>
</evidence>
<feature type="compositionally biased region" description="Polar residues" evidence="5">
    <location>
        <begin position="469"/>
        <end position="479"/>
    </location>
</feature>
<feature type="compositionally biased region" description="Basic residues" evidence="5">
    <location>
        <begin position="283"/>
        <end position="292"/>
    </location>
</feature>
<dbReference type="GO" id="GO:0000492">
    <property type="term" value="P:box C/D snoRNP assembly"/>
    <property type="evidence" value="ECO:0007669"/>
    <property type="project" value="TreeGrafter"/>
</dbReference>
<evidence type="ECO:0000256" key="5">
    <source>
        <dbReference type="SAM" id="MobiDB-lite"/>
    </source>
</evidence>
<reference evidence="7" key="1">
    <citation type="submission" date="2020-02" db="EMBL/GenBank/DDBJ databases">
        <authorList>
            <person name="Palmer J.M."/>
        </authorList>
    </citation>
    <scope>NUCLEOTIDE SEQUENCE</scope>
    <source>
        <strain evidence="7">EPUS1.4</strain>
        <tissue evidence="7">Thallus</tissue>
    </source>
</reference>
<keyword evidence="8" id="KW-1185">Reference proteome</keyword>
<dbReference type="Proteomes" id="UP000606974">
    <property type="component" value="Unassembled WGS sequence"/>
</dbReference>
<keyword evidence="3 4" id="KW-0862">Zinc</keyword>
<feature type="domain" description="C3H1-type" evidence="6">
    <location>
        <begin position="485"/>
        <end position="513"/>
    </location>
</feature>
<dbReference type="SUPFAM" id="SSF90229">
    <property type="entry name" value="CCCH zinc finger"/>
    <property type="match status" value="1"/>
</dbReference>
<dbReference type="GO" id="GO:0008270">
    <property type="term" value="F:zinc ion binding"/>
    <property type="evidence" value="ECO:0007669"/>
    <property type="project" value="UniProtKB-KW"/>
</dbReference>
<dbReference type="AlphaFoldDB" id="A0A8H7A9G6"/>
<feature type="compositionally biased region" description="Basic and acidic residues" evidence="5">
    <location>
        <begin position="508"/>
        <end position="538"/>
    </location>
</feature>
<feature type="compositionally biased region" description="Polar residues" evidence="5">
    <location>
        <begin position="16"/>
        <end position="31"/>
    </location>
</feature>
<keyword evidence="2 4" id="KW-0863">Zinc-finger</keyword>
<feature type="region of interest" description="Disordered" evidence="5">
    <location>
        <begin position="1"/>
        <end position="196"/>
    </location>
</feature>
<feature type="zinc finger region" description="C3H1-type" evidence="4">
    <location>
        <begin position="485"/>
        <end position="513"/>
    </location>
</feature>
<evidence type="ECO:0000256" key="3">
    <source>
        <dbReference type="ARBA" id="ARBA00022833"/>
    </source>
</evidence>